<comment type="caution">
    <text evidence="7">The sequence shown here is derived from an EMBL/GenBank/DDBJ whole genome shotgun (WGS) entry which is preliminary data.</text>
</comment>
<evidence type="ECO:0000256" key="3">
    <source>
        <dbReference type="ARBA" id="ARBA00022837"/>
    </source>
</evidence>
<feature type="region of interest" description="Disordered" evidence="5">
    <location>
        <begin position="1561"/>
        <end position="1584"/>
    </location>
</feature>
<feature type="domain" description="Calcineurin-like phosphoesterase" evidence="6">
    <location>
        <begin position="1002"/>
        <end position="1218"/>
    </location>
</feature>
<keyword evidence="3" id="KW-0106">Calcium</keyword>
<reference evidence="7" key="2">
    <citation type="submission" date="2021-09" db="EMBL/GenBank/DDBJ databases">
        <authorList>
            <person name="Gilroy R."/>
        </authorList>
    </citation>
    <scope>NUCLEOTIDE SEQUENCE</scope>
    <source>
        <strain evidence="7">CHK193-16274</strain>
    </source>
</reference>
<name>A0A921GE24_9FIRM</name>
<keyword evidence="4" id="KW-1015">Disulfide bond</keyword>
<dbReference type="Gene3D" id="1.20.1270.90">
    <property type="entry name" value="AF1782-like"/>
    <property type="match status" value="2"/>
</dbReference>
<dbReference type="Gene3D" id="2.60.120.200">
    <property type="match status" value="4"/>
</dbReference>
<dbReference type="Gene3D" id="1.20.1270.70">
    <property type="entry name" value="Designed single chain three-helix bundle"/>
    <property type="match status" value="2"/>
</dbReference>
<dbReference type="PANTHER" id="PTHR19277:SF125">
    <property type="entry name" value="B6"/>
    <property type="match status" value="1"/>
</dbReference>
<evidence type="ECO:0000256" key="5">
    <source>
        <dbReference type="SAM" id="MobiDB-lite"/>
    </source>
</evidence>
<evidence type="ECO:0000256" key="2">
    <source>
        <dbReference type="ARBA" id="ARBA00022723"/>
    </source>
</evidence>
<dbReference type="SUPFAM" id="SSF56300">
    <property type="entry name" value="Metallo-dependent phosphatases"/>
    <property type="match status" value="1"/>
</dbReference>
<dbReference type="InterPro" id="IPR051360">
    <property type="entry name" value="Neuronal_Pentraxin_Related"/>
</dbReference>
<dbReference type="EMBL" id="DYWV01000267">
    <property type="protein sequence ID" value="HJF40844.1"/>
    <property type="molecule type" value="Genomic_DNA"/>
</dbReference>
<evidence type="ECO:0000313" key="7">
    <source>
        <dbReference type="EMBL" id="HJF40844.1"/>
    </source>
</evidence>
<organism evidence="7 8">
    <name type="scientific">Thomasclavelia spiroformis</name>
    <dbReference type="NCBI Taxonomy" id="29348"/>
    <lineage>
        <taxon>Bacteria</taxon>
        <taxon>Bacillati</taxon>
        <taxon>Bacillota</taxon>
        <taxon>Erysipelotrichia</taxon>
        <taxon>Erysipelotrichales</taxon>
        <taxon>Coprobacillaceae</taxon>
        <taxon>Thomasclavelia</taxon>
    </lineage>
</organism>
<dbReference type="Gene3D" id="3.60.21.10">
    <property type="match status" value="1"/>
</dbReference>
<dbReference type="PANTHER" id="PTHR19277">
    <property type="entry name" value="PENTRAXIN"/>
    <property type="match status" value="1"/>
</dbReference>
<dbReference type="Pfam" id="PF13385">
    <property type="entry name" value="Laminin_G_3"/>
    <property type="match status" value="4"/>
</dbReference>
<accession>A0A921GE24</accession>
<dbReference type="SUPFAM" id="SSF49899">
    <property type="entry name" value="Concanavalin A-like lectins/glucanases"/>
    <property type="match status" value="4"/>
</dbReference>
<dbReference type="Pfam" id="PF00149">
    <property type="entry name" value="Metallophos"/>
    <property type="match status" value="1"/>
</dbReference>
<evidence type="ECO:0000259" key="6">
    <source>
        <dbReference type="Pfam" id="PF00149"/>
    </source>
</evidence>
<dbReference type="GO" id="GO:0046872">
    <property type="term" value="F:metal ion binding"/>
    <property type="evidence" value="ECO:0007669"/>
    <property type="project" value="UniProtKB-KW"/>
</dbReference>
<dbReference type="InterPro" id="IPR004843">
    <property type="entry name" value="Calcineurin-like_PHP"/>
</dbReference>
<comment type="cofactor">
    <cofactor evidence="1">
        <name>Ca(2+)</name>
        <dbReference type="ChEBI" id="CHEBI:29108"/>
    </cofactor>
</comment>
<evidence type="ECO:0000256" key="4">
    <source>
        <dbReference type="ARBA" id="ARBA00023157"/>
    </source>
</evidence>
<proteinExistence type="predicted"/>
<evidence type="ECO:0000256" key="1">
    <source>
        <dbReference type="ARBA" id="ARBA00001913"/>
    </source>
</evidence>
<keyword evidence="2" id="KW-0479">Metal-binding</keyword>
<evidence type="ECO:0000313" key="8">
    <source>
        <dbReference type="Proteomes" id="UP000749320"/>
    </source>
</evidence>
<protein>
    <submittedName>
        <fullName evidence="7">Metallophosphoesterase</fullName>
    </submittedName>
</protein>
<reference evidence="7" key="1">
    <citation type="journal article" date="2021" name="PeerJ">
        <title>Extensive microbial diversity within the chicken gut microbiome revealed by metagenomics and culture.</title>
        <authorList>
            <person name="Gilroy R."/>
            <person name="Ravi A."/>
            <person name="Getino M."/>
            <person name="Pursley I."/>
            <person name="Horton D.L."/>
            <person name="Alikhan N.F."/>
            <person name="Baker D."/>
            <person name="Gharbi K."/>
            <person name="Hall N."/>
            <person name="Watson M."/>
            <person name="Adriaenssens E.M."/>
            <person name="Foster-Nyarko E."/>
            <person name="Jarju S."/>
            <person name="Secka A."/>
            <person name="Antonio M."/>
            <person name="Oren A."/>
            <person name="Chaudhuri R.R."/>
            <person name="La Ragione R."/>
            <person name="Hildebrand F."/>
            <person name="Pallen M.J."/>
        </authorList>
    </citation>
    <scope>NUCLEOTIDE SEQUENCE</scope>
    <source>
        <strain evidence="7">CHK193-16274</strain>
    </source>
</reference>
<dbReference type="GO" id="GO:0016787">
    <property type="term" value="F:hydrolase activity"/>
    <property type="evidence" value="ECO:0007669"/>
    <property type="project" value="InterPro"/>
</dbReference>
<dbReference type="InterPro" id="IPR013320">
    <property type="entry name" value="ConA-like_dom_sf"/>
</dbReference>
<dbReference type="Pfam" id="PF07554">
    <property type="entry name" value="FIVAR"/>
    <property type="match status" value="5"/>
</dbReference>
<gene>
    <name evidence="7" type="ORF">K8V91_07960</name>
</gene>
<dbReference type="Proteomes" id="UP000749320">
    <property type="component" value="Unassembled WGS sequence"/>
</dbReference>
<dbReference type="InterPro" id="IPR029052">
    <property type="entry name" value="Metallo-depent_PP-like"/>
</dbReference>
<sequence>MLLHVNFDKNVQDLSGNENDGSVKGEVEYVDGIKGKAIHIVNSNGSTSQVANQYVDFGKNIRFNNNDFAISFWYKSDNGVSAGGALISNKNFDSGSNPGLNIGNFDTGLRVNFTPENSGRYDVYNFAPIDGVWHYVAINFDRDGTIDTYVDNQFIQSTNIADDFDKSIDVANFVVGADGYFKNGLNDAYIDELKVYSKLMSEQEIADNYNLNNDEILYLNFNEENANDISGNENHGQAFNVTYSEGIDGKAAHIVNTNGSSSQKVSSYINLANQIDLGTSDFTISFWYKSNVGNEDGGTIISNKDYKSGTNDGFAIGSFTNEIRANFAFNGRRKDVKFTPIDGLWHHNVVTYDRDGKMLTYTDGIKSGEADISEFINGDINIGDLVIGADKNKCYGLLDSYLDEIKIFDSVKSSYEIERLYEEFKNPIGDMLLSVSFDNNVEDLSGNRNHGKNVGDASYVDGIKGKAIHIINSNGSTSAKAEQYIDFGNDIKFTDQDFALSFWYKSDNGVSNGGALISNKDFDSGSNKGFNIGNFDTGLRVNFTPENSERYDVYNFAPIDGIWHYVVVNFDRDGYIETFVDNKVMGRTDISNEINKSIDVSNFVVGADGYFKNGLNDAYVDELNVFSRLMDVEEIESQYNTTYLQYVVNEADKFYQEALKNIKYDKAKLANLYNSIENARTAIKNEDYSKIDKLVNDINIKLAAVKEGIEGVVEGQVLYLSFNNENVKDESGRENHGISVGDVTYENGVIGKALHIQNENGSTMETAKQYVNFGQPDDLKFKTEDFAISFWYKTVDGGGKEAAIISNKDWSTGSNVGINIGNFGNSIRVNYTGQGCNRDDIYGLSANDDNWHYIVVNFDRDKEVSAYIDGNLEKTMDIKDTYGKTIDATDFVIGADGNKTQGINDAYIDEVRIMKRLFSSEEIDTYYLPYRLQMKLDEYTEVLNEAKENGYDQDKINEFEKVIDEVNELKDTADANMMRKLIKKLTNAFDRFQITETPIMSFQVLSDVHIDGSDDNNKSRQNLIDALEDISVLDPTSSAVMFPGDITDSGSEAQYESFYDIIEKYNFTKSIIALGNHDVRWLCSSDDRNEPGANVPTCKYGTSPFKERYLKYNTPYMDGTTDELYFDTWINDYHFITLNTEKDLKDNAYLSNEQLNWLKDVIKEDAHKDKPIFIQIHQTFTNTADHESLDLIGEQEEALKEILKDYPQSIIFTGHVHNGIDLAKVYQEEYGYVVDVPAFKYQSYGDSRAQIGYQVNVFEDRVEIRPRDYKNDLWLDEYKTDILFDKEIDKTTLQTLYDECLTLKESEYTSESWSSFKTAMDEAKAIIDKQDATQEEVDLAYNELQTAKDALVKVVDSDKTALKIAVDLANAITDEDLANVVQAVADEFKVARDKANEVYNNASATQEEVNNAFDRLANAMQKLEFFKGDKTALKAFIDKVSDLDSFKYTESTWSVFDKELNEANVVYNNVNAMQEEVNTTYSELVKAFLNLRLIPDKSLLEDLINQAEGLDSANYTKASFDGLTKALNDAKVVFENPNATQVEVDNAKATLEKAIAGLQANPSTPSNVDNTVSTPVNNGDTTSVKTGDESLVGMFATITLLSVTGYAVLRRKEN</sequence>